<evidence type="ECO:0000313" key="1">
    <source>
        <dbReference type="EMBL" id="KAJ2811456.1"/>
    </source>
</evidence>
<dbReference type="Proteomes" id="UP001140096">
    <property type="component" value="Unassembled WGS sequence"/>
</dbReference>
<proteinExistence type="predicted"/>
<keyword evidence="2" id="KW-1185">Reference proteome</keyword>
<sequence length="268" mass="29762">MLWVDGKRLKEGQCIRPYHDTRNYPLKDPNSKDLRCRTPDMSGKGVELCEVKAGSTISIEWHESDPNDRAISDSHKGPCLVYLAPLESNGELDVWIKIFEDGYDPMTKKWCVDKVIASKGKLDVQIPSDIASGKYLMRTEIIALHEADRPYGKDSNSGAEYFSNCAHINIVGGQEGATAPKKYSIPGIYDKNDKGIYFNLFDKYSSYPIPGPPLYNDKSQAGSPGGDSNSTNPKPPSPPPKPPAPKPPSPPQPRRKPCVKKRQIKHRV</sequence>
<protein>
    <submittedName>
        <fullName evidence="1">Uncharacterized protein</fullName>
    </submittedName>
</protein>
<accession>A0ACC1LLU1</accession>
<gene>
    <name evidence="1" type="ORF">H4S07_002055</name>
</gene>
<name>A0ACC1LLU1_9FUNG</name>
<comment type="caution">
    <text evidence="1">The sequence shown here is derived from an EMBL/GenBank/DDBJ whole genome shotgun (WGS) entry which is preliminary data.</text>
</comment>
<organism evidence="1 2">
    <name type="scientific">Coemansia furcata</name>
    <dbReference type="NCBI Taxonomy" id="417177"/>
    <lineage>
        <taxon>Eukaryota</taxon>
        <taxon>Fungi</taxon>
        <taxon>Fungi incertae sedis</taxon>
        <taxon>Zoopagomycota</taxon>
        <taxon>Kickxellomycotina</taxon>
        <taxon>Kickxellomycetes</taxon>
        <taxon>Kickxellales</taxon>
        <taxon>Kickxellaceae</taxon>
        <taxon>Coemansia</taxon>
    </lineage>
</organism>
<evidence type="ECO:0000313" key="2">
    <source>
        <dbReference type="Proteomes" id="UP001140096"/>
    </source>
</evidence>
<dbReference type="EMBL" id="JANBUP010000435">
    <property type="protein sequence ID" value="KAJ2811456.1"/>
    <property type="molecule type" value="Genomic_DNA"/>
</dbReference>
<reference evidence="1" key="1">
    <citation type="submission" date="2022-07" db="EMBL/GenBank/DDBJ databases">
        <title>Phylogenomic reconstructions and comparative analyses of Kickxellomycotina fungi.</title>
        <authorList>
            <person name="Reynolds N.K."/>
            <person name="Stajich J.E."/>
            <person name="Barry K."/>
            <person name="Grigoriev I.V."/>
            <person name="Crous P."/>
            <person name="Smith M.E."/>
        </authorList>
    </citation>
    <scope>NUCLEOTIDE SEQUENCE</scope>
    <source>
        <strain evidence="1">CBS 102833</strain>
    </source>
</reference>